<dbReference type="VEuPathDB" id="TriTrypDB:Tc_MARK_3475"/>
<dbReference type="VEuPathDB" id="TriTrypDB:TCDM_13812"/>
<dbReference type="VEuPathDB" id="TriTrypDB:C3747_19g76"/>
<keyword evidence="2" id="KW-0677">Repeat</keyword>
<evidence type="ECO:0000313" key="4">
    <source>
        <dbReference type="Proteomes" id="UP000246121"/>
    </source>
</evidence>
<proteinExistence type="predicted"/>
<dbReference type="VEuPathDB" id="TriTrypDB:TcCL_ESM12238"/>
<dbReference type="EMBL" id="PRFA01000014">
    <property type="protein sequence ID" value="PWU97737.1"/>
    <property type="molecule type" value="Genomic_DNA"/>
</dbReference>
<dbReference type="PANTHER" id="PTHR18849">
    <property type="entry name" value="LEUCINE RICH REPEAT PROTEIN"/>
    <property type="match status" value="1"/>
</dbReference>
<dbReference type="VEuPathDB" id="TriTrypDB:TcCLB.504171.20"/>
<dbReference type="VEuPathDB" id="TriTrypDB:TcCLB.509795.20"/>
<dbReference type="VEuPathDB" id="TriTrypDB:TcG_04201"/>
<evidence type="ECO:0008006" key="5">
    <source>
        <dbReference type="Google" id="ProtNLM"/>
    </source>
</evidence>
<gene>
    <name evidence="3" type="ORF">C4B63_14g76</name>
</gene>
<evidence type="ECO:0000313" key="3">
    <source>
        <dbReference type="EMBL" id="PWU97737.1"/>
    </source>
</evidence>
<dbReference type="InterPro" id="IPR032675">
    <property type="entry name" value="LRR_dom_sf"/>
</dbReference>
<dbReference type="Gene3D" id="3.80.10.10">
    <property type="entry name" value="Ribonuclease Inhibitor"/>
    <property type="match status" value="1"/>
</dbReference>
<comment type="caution">
    <text evidence="3">The sequence shown here is derived from an EMBL/GenBank/DDBJ whole genome shotgun (WGS) entry which is preliminary data.</text>
</comment>
<dbReference type="VEuPathDB" id="TriTrypDB:ECC02_000511"/>
<evidence type="ECO:0000256" key="2">
    <source>
        <dbReference type="ARBA" id="ARBA00022737"/>
    </source>
</evidence>
<dbReference type="SUPFAM" id="SSF52058">
    <property type="entry name" value="L domain-like"/>
    <property type="match status" value="1"/>
</dbReference>
<accession>A0A2V2VMS2</accession>
<protein>
    <recommendedName>
        <fullName evidence="5">Leucine-rich repeat protein (LRRP)</fullName>
    </recommendedName>
</protein>
<name>A0A2V2VMS2_TRYCR</name>
<sequence length="233" mass="25702">MPSGTDNTVEEGTLSEECILRASRQYDVEMVFQISLCSRGLRSLGDGFARCLALVRVDVSRNRLTSLEGIALLAGSLRYINASENEVEDLAGVDRCSLLEEVLLEGNQLSKEMAIMPLAQLPNLRSLFLQREMPLSGDTHETLLLENPICRDKGAYDKILQRHFASVLCVDGRCFRHPSPREVVAETAVLPSSTPPPSRTVLDKKLDTEVDLGERIFANAVAECRAACRKALI</sequence>
<dbReference type="AlphaFoldDB" id="A0A2V2VMS2"/>
<dbReference type="Proteomes" id="UP000246121">
    <property type="component" value="Unassembled WGS sequence"/>
</dbReference>
<dbReference type="PANTHER" id="PTHR18849:SF19">
    <property type="entry name" value="LEUCINE-RICH REPEAT PROTEIN (LRRP)"/>
    <property type="match status" value="1"/>
</dbReference>
<dbReference type="VEuPathDB" id="TriTrypDB:C4B63_14g76"/>
<dbReference type="VEuPathDB" id="TriTrypDB:BCY84_11268"/>
<dbReference type="VEuPathDB" id="TriTrypDB:TcBrA4_0013330"/>
<organism evidence="3 4">
    <name type="scientific">Trypanosoma cruzi</name>
    <dbReference type="NCBI Taxonomy" id="5693"/>
    <lineage>
        <taxon>Eukaryota</taxon>
        <taxon>Discoba</taxon>
        <taxon>Euglenozoa</taxon>
        <taxon>Kinetoplastea</taxon>
        <taxon>Metakinetoplastina</taxon>
        <taxon>Trypanosomatida</taxon>
        <taxon>Trypanosomatidae</taxon>
        <taxon>Trypanosoma</taxon>
        <taxon>Schizotrypanum</taxon>
    </lineage>
</organism>
<keyword evidence="1" id="KW-0433">Leucine-rich repeat</keyword>
<reference evidence="3 4" key="1">
    <citation type="journal article" date="2018" name="Microb. Genom.">
        <title>Expanding an expanded genome: long-read sequencing of Trypanosoma cruzi.</title>
        <authorList>
            <person name="Berna L."/>
            <person name="Rodriguez M."/>
            <person name="Chiribao M.L."/>
            <person name="Parodi-Talice A."/>
            <person name="Pita S."/>
            <person name="Rijo G."/>
            <person name="Alvarez-Valin F."/>
            <person name="Robello C."/>
        </authorList>
    </citation>
    <scope>NUCLEOTIDE SEQUENCE [LARGE SCALE GENOMIC DNA]</scope>
    <source>
        <strain evidence="3 4">Dm28c</strain>
    </source>
</reference>
<evidence type="ECO:0000256" key="1">
    <source>
        <dbReference type="ARBA" id="ARBA00022614"/>
    </source>
</evidence>
<dbReference type="VEuPathDB" id="TriTrypDB:TCSYLVIO_004689"/>